<sequence length="805" mass="87453">MKRSDDDIQFISSNPVKRRKMEEGISTSPPAMPPPGNTYPCHHGGPYKMSPQQQPEGHFLGHSQERSHPSQQTPRKPRTSLQPFASGYHLPMPPQLAAQARMSPILNPQETSVPHTIPTQSMSQHVDFPAQKGLTGQNEDKGQTHTLPCSVSLNHPALEPQEQPQPQSEQHTPHPCSTSRTDPERGKLIRSEGPESRLGRKLTDSDAPHEVEPVSDMRESTATLPAAPAVTTTQSAQSEEHIHPVSLPGFEQFSFTKALEGSSGTRTPSPPPLSPKQLPPPTISPAMLIASPSDKAPPAHMQDSRQGLKDSVQLRNVRFPSPAIPTGIPMSNEVLKSQPIIGYPYGIHQPAPQSTSPSSVDSRNPPPDSSQSLPRSPLHHISQPQAAKSMVTTVTTERHQSPLSAPSEPVYTRPHATGPTAAPQLVSSASQSPGTSGVSTAYITSAPVNCATLGSYCIQSPRSEPPPIHQHHIQANETDQTPVRHPCQTCAAKRVEGCRGMSGGGEMSHGNHAEHSHGPMGDMHSFHQTQALHHHPPQTLQQQTHQQLPTFRMATTAPPSYMPAMGLNMPMSPYSQQMGNFPTPVPMAPHQSLITATPNSEMSIRSHPVTVTTSTPSQPQSYPPPRSPPKTSQSRRPSSSTHAPHLLSRRPSPTRTGACRNSSPPVPPQPKKHSPNLIVDVAETCLATFPFSDVAERHSVPVHKVKDIFNGIIQLPLLRCPTDKRRQGKLGSARMKEYHRAKKDYLNERGISTKPPPPPPPGKEREPPPGLDSRNLSEVAEQLGPLSDIDARKVRVPWEWGHGGW</sequence>
<feature type="region of interest" description="Disordered" evidence="1">
    <location>
        <begin position="502"/>
        <end position="524"/>
    </location>
</feature>
<feature type="region of interest" description="Disordered" evidence="1">
    <location>
        <begin position="344"/>
        <end position="436"/>
    </location>
</feature>
<name>A0AAD5RHE5_9PEZI</name>
<accession>A0AAD5RHE5</accession>
<evidence type="ECO:0000313" key="3">
    <source>
        <dbReference type="Proteomes" id="UP001201980"/>
    </source>
</evidence>
<feature type="region of interest" description="Disordered" evidence="1">
    <location>
        <begin position="743"/>
        <end position="784"/>
    </location>
</feature>
<feature type="compositionally biased region" description="Low complexity" evidence="1">
    <location>
        <begin position="155"/>
        <end position="175"/>
    </location>
</feature>
<feature type="compositionally biased region" description="Low complexity" evidence="1">
    <location>
        <begin position="629"/>
        <end position="641"/>
    </location>
</feature>
<comment type="caution">
    <text evidence="2">The sequence shown here is derived from an EMBL/GenBank/DDBJ whole genome shotgun (WGS) entry which is preliminary data.</text>
</comment>
<evidence type="ECO:0000256" key="1">
    <source>
        <dbReference type="SAM" id="MobiDB-lite"/>
    </source>
</evidence>
<proteinExistence type="predicted"/>
<feature type="compositionally biased region" description="Polar residues" evidence="1">
    <location>
        <begin position="382"/>
        <end position="395"/>
    </location>
</feature>
<feature type="compositionally biased region" description="Polar residues" evidence="1">
    <location>
        <begin position="106"/>
        <end position="124"/>
    </location>
</feature>
<protein>
    <submittedName>
        <fullName evidence="2">Uncharacterized protein</fullName>
    </submittedName>
</protein>
<dbReference type="EMBL" id="JAKWBI020000593">
    <property type="protein sequence ID" value="KAJ2893525.1"/>
    <property type="molecule type" value="Genomic_DNA"/>
</dbReference>
<feature type="compositionally biased region" description="Polar residues" evidence="1">
    <location>
        <begin position="651"/>
        <end position="661"/>
    </location>
</feature>
<feature type="compositionally biased region" description="Pro residues" evidence="1">
    <location>
        <begin position="268"/>
        <end position="283"/>
    </location>
</feature>
<feature type="region of interest" description="Disordered" evidence="1">
    <location>
        <begin position="1"/>
        <end position="330"/>
    </location>
</feature>
<keyword evidence="3" id="KW-1185">Reference proteome</keyword>
<organism evidence="2 3">
    <name type="scientific">Zalerion maritima</name>
    <dbReference type="NCBI Taxonomy" id="339359"/>
    <lineage>
        <taxon>Eukaryota</taxon>
        <taxon>Fungi</taxon>
        <taxon>Dikarya</taxon>
        <taxon>Ascomycota</taxon>
        <taxon>Pezizomycotina</taxon>
        <taxon>Sordariomycetes</taxon>
        <taxon>Lulworthiomycetidae</taxon>
        <taxon>Lulworthiales</taxon>
        <taxon>Lulworthiaceae</taxon>
        <taxon>Zalerion</taxon>
    </lineage>
</organism>
<feature type="compositionally biased region" description="Low complexity" evidence="1">
    <location>
        <begin position="221"/>
        <end position="233"/>
    </location>
</feature>
<feature type="compositionally biased region" description="Polar residues" evidence="1">
    <location>
        <begin position="144"/>
        <end position="153"/>
    </location>
</feature>
<reference evidence="2" key="1">
    <citation type="submission" date="2022-07" db="EMBL/GenBank/DDBJ databases">
        <title>Draft genome sequence of Zalerion maritima ATCC 34329, a (micro)plastics degrading marine fungus.</title>
        <authorList>
            <person name="Paco A."/>
            <person name="Goncalves M.F.M."/>
            <person name="Rocha-Santos T.A.P."/>
            <person name="Alves A."/>
        </authorList>
    </citation>
    <scope>NUCLEOTIDE SEQUENCE</scope>
    <source>
        <strain evidence="2">ATCC 34329</strain>
    </source>
</reference>
<feature type="compositionally biased region" description="Low complexity" evidence="1">
    <location>
        <begin position="608"/>
        <end position="620"/>
    </location>
</feature>
<gene>
    <name evidence="2" type="ORF">MKZ38_008510</name>
</gene>
<feature type="compositionally biased region" description="Polar residues" evidence="1">
    <location>
        <begin position="351"/>
        <end position="362"/>
    </location>
</feature>
<feature type="compositionally biased region" description="Basic and acidic residues" evidence="1">
    <location>
        <begin position="181"/>
        <end position="219"/>
    </location>
</feature>
<feature type="region of interest" description="Disordered" evidence="1">
    <location>
        <begin position="608"/>
        <end position="674"/>
    </location>
</feature>
<feature type="compositionally biased region" description="Polar residues" evidence="1">
    <location>
        <begin position="425"/>
        <end position="436"/>
    </location>
</feature>
<evidence type="ECO:0000313" key="2">
    <source>
        <dbReference type="EMBL" id="KAJ2893525.1"/>
    </source>
</evidence>
<dbReference type="AlphaFoldDB" id="A0AAD5RHE5"/>
<dbReference type="Proteomes" id="UP001201980">
    <property type="component" value="Unassembled WGS sequence"/>
</dbReference>
<feature type="compositionally biased region" description="Polar residues" evidence="1">
    <location>
        <begin position="69"/>
        <end position="83"/>
    </location>
</feature>